<dbReference type="PANTHER" id="PTHR12919">
    <property type="entry name" value="30S RIBOSOMAL PROTEIN S16"/>
    <property type="match status" value="1"/>
</dbReference>
<dbReference type="HAMAP" id="MF_00385">
    <property type="entry name" value="Ribosomal_bS16"/>
    <property type="match status" value="1"/>
</dbReference>
<evidence type="ECO:0000256" key="2">
    <source>
        <dbReference type="ARBA" id="ARBA00023274"/>
    </source>
</evidence>
<dbReference type="HOGENOM" id="CLU_100590_5_1_4"/>
<evidence type="ECO:0000256" key="1">
    <source>
        <dbReference type="ARBA" id="ARBA00022980"/>
    </source>
</evidence>
<reference evidence="4 5" key="4">
    <citation type="journal article" date="2010" name="Environ. Microbiol.">
        <title>The bacterial genus Collimonas: mycophagy, weathering and other adaptive solutions to life in oligotrophic soil environments.</title>
        <authorList>
            <person name="Leveau J.H."/>
            <person name="Uroz S."/>
            <person name="de Boer W."/>
        </authorList>
    </citation>
    <scope>NUCLEOTIDE SEQUENCE [LARGE SCALE GENOMIC DNA]</scope>
    <source>
        <strain evidence="4 5">Ter331</strain>
    </source>
</reference>
<accession>G0AJ65</accession>
<dbReference type="Pfam" id="PF00886">
    <property type="entry name" value="Ribosomal_S16"/>
    <property type="match status" value="1"/>
</dbReference>
<dbReference type="PROSITE" id="PS00732">
    <property type="entry name" value="RIBOSOMAL_S16"/>
    <property type="match status" value="1"/>
</dbReference>
<dbReference type="Proteomes" id="UP000008392">
    <property type="component" value="Chromosome"/>
</dbReference>
<name>G0AJ65_COLFT</name>
<keyword evidence="2 3" id="KW-0687">Ribonucleoprotein</keyword>
<reference evidence="4 5" key="3">
    <citation type="journal article" date="2008" name="FEMS Microbiol. Ecol.">
        <title>Identification and characterization of genes underlying chitinolysis in Collimonas fungivorans Ter331.</title>
        <authorList>
            <person name="Fritsche K."/>
            <person name="de Boer W."/>
            <person name="Gerards S."/>
            <person name="van den Berg M."/>
            <person name="van Veen J.A."/>
            <person name="Leveau J.H."/>
        </authorList>
    </citation>
    <scope>NUCLEOTIDE SEQUENCE [LARGE SCALE GENOMIC DNA]</scope>
    <source>
        <strain evidence="4 5">Ter331</strain>
    </source>
</reference>
<evidence type="ECO:0000313" key="4">
    <source>
        <dbReference type="EMBL" id="AEK60999.1"/>
    </source>
</evidence>
<dbReference type="GO" id="GO:0006412">
    <property type="term" value="P:translation"/>
    <property type="evidence" value="ECO:0007669"/>
    <property type="project" value="UniProtKB-UniRule"/>
</dbReference>
<dbReference type="Gene3D" id="3.30.1320.10">
    <property type="match status" value="1"/>
</dbReference>
<dbReference type="GO" id="GO:0015935">
    <property type="term" value="C:small ribosomal subunit"/>
    <property type="evidence" value="ECO:0007669"/>
    <property type="project" value="TreeGrafter"/>
</dbReference>
<dbReference type="InterPro" id="IPR000307">
    <property type="entry name" value="Ribosomal_bS16"/>
</dbReference>
<protein>
    <recommendedName>
        <fullName evidence="3">Small ribosomal subunit protein bS16</fullName>
    </recommendedName>
</protein>
<dbReference type="InterPro" id="IPR023803">
    <property type="entry name" value="Ribosomal_bS16_dom_sf"/>
</dbReference>
<dbReference type="eggNOG" id="COG0228">
    <property type="taxonomic scope" value="Bacteria"/>
</dbReference>
<proteinExistence type="inferred from homology"/>
<dbReference type="PANTHER" id="PTHR12919:SF20">
    <property type="entry name" value="SMALL RIBOSOMAL SUBUNIT PROTEIN BS16M"/>
    <property type="match status" value="1"/>
</dbReference>
<reference evidence="4 5" key="2">
    <citation type="journal article" date="2006" name="J. Microbiol. Methods">
        <title>Genomic flank-sequencing of plasposon insertion sites for rapid identification of functional genes.</title>
        <authorList>
            <person name="Leveau J.H."/>
            <person name="Gerards S."/>
            <person name="Fritsche K."/>
            <person name="Zondag G."/>
            <person name="van Veen J.A."/>
        </authorList>
    </citation>
    <scope>NUCLEOTIDE SEQUENCE [LARGE SCALE GENOMIC DNA]</scope>
    <source>
        <strain evidence="4 5">Ter331</strain>
    </source>
</reference>
<dbReference type="GO" id="GO:0003735">
    <property type="term" value="F:structural constituent of ribosome"/>
    <property type="evidence" value="ECO:0007669"/>
    <property type="project" value="InterPro"/>
</dbReference>
<reference evidence="5" key="6">
    <citation type="submission" date="2011-05" db="EMBL/GenBank/DDBJ databases">
        <title>Complete sequence of Collimonas fungivorans Ter331.</title>
        <authorList>
            <person name="Leveau J.H."/>
        </authorList>
    </citation>
    <scope>NUCLEOTIDE SEQUENCE [LARGE SCALE GENOMIC DNA]</scope>
    <source>
        <strain evidence="5">Ter331</strain>
    </source>
</reference>
<dbReference type="GO" id="GO:0005737">
    <property type="term" value="C:cytoplasm"/>
    <property type="evidence" value="ECO:0007669"/>
    <property type="project" value="UniProtKB-ARBA"/>
</dbReference>
<evidence type="ECO:0000256" key="3">
    <source>
        <dbReference type="HAMAP-Rule" id="MF_00385"/>
    </source>
</evidence>
<keyword evidence="5" id="KW-1185">Reference proteome</keyword>
<keyword evidence="1 3" id="KW-0689">Ribosomal protein</keyword>
<evidence type="ECO:0000313" key="5">
    <source>
        <dbReference type="Proteomes" id="UP000008392"/>
    </source>
</evidence>
<comment type="similarity">
    <text evidence="3">Belongs to the bacterial ribosomal protein bS16 family.</text>
</comment>
<dbReference type="AlphaFoldDB" id="G0AJ65"/>
<gene>
    <name evidence="3 4" type="primary">rpsP</name>
    <name evidence="4" type="ordered locus">CFU_1167</name>
</gene>
<dbReference type="InterPro" id="IPR020592">
    <property type="entry name" value="Ribosomal_bS16_CS"/>
</dbReference>
<dbReference type="KEGG" id="cfu:CFU_1167"/>
<dbReference type="STRING" id="1005048.CFU_1167"/>
<sequence>MACFGCGSGSLCVIICGFFRVRTLFGNIMVVIRLSRGGAKKRPFYNIVATDSRNRRDGRFIERIGFYNPVASGAEETFRIAQDRLTHWQGVGAQLSPTVARLVADAAKKAA</sequence>
<dbReference type="EMBL" id="CP002745">
    <property type="protein sequence ID" value="AEK60999.1"/>
    <property type="molecule type" value="Genomic_DNA"/>
</dbReference>
<dbReference type="NCBIfam" id="TIGR00002">
    <property type="entry name" value="S16"/>
    <property type="match status" value="1"/>
</dbReference>
<organism evidence="4 5">
    <name type="scientific">Collimonas fungivorans (strain Ter331)</name>
    <dbReference type="NCBI Taxonomy" id="1005048"/>
    <lineage>
        <taxon>Bacteria</taxon>
        <taxon>Pseudomonadati</taxon>
        <taxon>Pseudomonadota</taxon>
        <taxon>Betaproteobacteria</taxon>
        <taxon>Burkholderiales</taxon>
        <taxon>Oxalobacteraceae</taxon>
        <taxon>Collimonas</taxon>
    </lineage>
</organism>
<dbReference type="SUPFAM" id="SSF54565">
    <property type="entry name" value="Ribosomal protein S16"/>
    <property type="match status" value="1"/>
</dbReference>
<reference evidence="4 5" key="5">
    <citation type="journal article" date="2011" name="ISME J.">
        <title>Dual transcriptional profiling of a bacterial/fungal confrontation: Collimonas fungivorans versus Aspergillus niger.</title>
        <authorList>
            <person name="Mela F."/>
            <person name="Fritsche K."/>
            <person name="de Boer W."/>
            <person name="van Veen J.A."/>
            <person name="de Graaff L.H."/>
            <person name="van den Berg M."/>
            <person name="Leveau J.H."/>
        </authorList>
    </citation>
    <scope>NUCLEOTIDE SEQUENCE [LARGE SCALE GENOMIC DNA]</scope>
    <source>
        <strain evidence="4 5">Ter331</strain>
    </source>
</reference>
<reference evidence="4 5" key="1">
    <citation type="journal article" date="2004" name="Environ. Microbiol.">
        <title>Phylogeny-function analysis of (meta)genomic libraries: screening for expression of ribosomal RNA genes by large-insert library fluorescent in situ hybridization (LIL-FISH).</title>
        <authorList>
            <person name="Leveau J.H."/>
            <person name="Gerards S."/>
            <person name="de Boer W."/>
            <person name="van Veen J.A."/>
        </authorList>
    </citation>
    <scope>NUCLEOTIDE SEQUENCE [LARGE SCALE GENOMIC DNA]</scope>
    <source>
        <strain evidence="4 5">Ter331</strain>
    </source>
</reference>